<gene>
    <name evidence="1" type="ORF">BECKFW1821C_GA0114237_10871</name>
</gene>
<organism evidence="1">
    <name type="scientific">Candidatus Kentrum sp. FW</name>
    <dbReference type="NCBI Taxonomy" id="2126338"/>
    <lineage>
        <taxon>Bacteria</taxon>
        <taxon>Pseudomonadati</taxon>
        <taxon>Pseudomonadota</taxon>
        <taxon>Gammaproteobacteria</taxon>
        <taxon>Candidatus Kentrum</taxon>
    </lineage>
</organism>
<reference evidence="1" key="1">
    <citation type="submission" date="2019-02" db="EMBL/GenBank/DDBJ databases">
        <authorList>
            <person name="Gruber-Vodicka R. H."/>
            <person name="Seah K. B. B."/>
        </authorList>
    </citation>
    <scope>NUCLEOTIDE SEQUENCE</scope>
    <source>
        <strain evidence="1">BECK_BZ131</strain>
    </source>
</reference>
<sequence>MFVCRGALSALYYSASGGTCARAHAFHKPPQRGLEMSEAHSGVVVVAIDIDDLLTSMEVRDLRKADRLDPVHHSEKHFLTVKFERQERSYEVENVLVPGCIEFFQFLFDQKDMRPAFFSSGVRERNLELGRMVVELAIDAGGSLAWRDRYDVYSREDCFDTDRLQHYVTREEQRKFQPPDFYGNYKKDLRMIHYGRETYHELYNRTVRDLGVLLPDPAKDAEILRNIILLEEDPSYLFPGQEKNLLLCPTYQHPYPCLVNYQGEDTPIDDPDSWRDTFKCANPLFYAAGVLEHALARHRAEGRSLPEILWEEQGYLWFDRERYKERYPIHFFTQGRDVLRRYNPELNFAVAGERAVP</sequence>
<dbReference type="AlphaFoldDB" id="A0A450U0I0"/>
<protein>
    <submittedName>
        <fullName evidence="1">Uncharacterized protein</fullName>
    </submittedName>
</protein>
<dbReference type="EMBL" id="CAADFE010000087">
    <property type="protein sequence ID" value="VFJ75745.1"/>
    <property type="molecule type" value="Genomic_DNA"/>
</dbReference>
<proteinExistence type="predicted"/>
<name>A0A450U0I0_9GAMM</name>
<evidence type="ECO:0000313" key="1">
    <source>
        <dbReference type="EMBL" id="VFJ75745.1"/>
    </source>
</evidence>
<accession>A0A450U0I0</accession>